<dbReference type="SFLD" id="SFLDG01084">
    <property type="entry name" value="Uncharacterised_Radical_SAM_Su"/>
    <property type="match status" value="1"/>
</dbReference>
<feature type="domain" description="Radical SAM core" evidence="4">
    <location>
        <begin position="38"/>
        <end position="273"/>
    </location>
</feature>
<dbReference type="Pfam" id="PF04055">
    <property type="entry name" value="Radical_SAM"/>
    <property type="match status" value="1"/>
</dbReference>
<dbReference type="RefSeq" id="WP_094484838.1">
    <property type="nucleotide sequence ID" value="NZ_NOXX01000049.1"/>
</dbReference>
<keyword evidence="1" id="KW-0479">Metal-binding</keyword>
<name>A0A256ACK4_9FLAO</name>
<dbReference type="InterPro" id="IPR007197">
    <property type="entry name" value="rSAM"/>
</dbReference>
<dbReference type="Proteomes" id="UP000216035">
    <property type="component" value="Unassembled WGS sequence"/>
</dbReference>
<dbReference type="GO" id="GO:0003824">
    <property type="term" value="F:catalytic activity"/>
    <property type="evidence" value="ECO:0007669"/>
    <property type="project" value="InterPro"/>
</dbReference>
<protein>
    <submittedName>
        <fullName evidence="5">Radical SAM protein</fullName>
    </submittedName>
</protein>
<comment type="caution">
    <text evidence="5">The sequence shown here is derived from an EMBL/GenBank/DDBJ whole genome shotgun (WGS) entry which is preliminary data.</text>
</comment>
<evidence type="ECO:0000313" key="5">
    <source>
        <dbReference type="EMBL" id="OYQ50945.1"/>
    </source>
</evidence>
<dbReference type="SMART" id="SM00729">
    <property type="entry name" value="Elp3"/>
    <property type="match status" value="1"/>
</dbReference>
<reference evidence="5 6" key="1">
    <citation type="submission" date="2017-07" db="EMBL/GenBank/DDBJ databases">
        <title>Flavobacterium cyanobacteriorum sp. nov., isolated from cyanobacterial aggregates in a eutrophic lake.</title>
        <authorList>
            <person name="Cai H."/>
        </authorList>
    </citation>
    <scope>NUCLEOTIDE SEQUENCE [LARGE SCALE GENOMIC DNA]</scope>
    <source>
        <strain evidence="5 6">TH167</strain>
    </source>
</reference>
<evidence type="ECO:0000256" key="3">
    <source>
        <dbReference type="ARBA" id="ARBA00023014"/>
    </source>
</evidence>
<evidence type="ECO:0000259" key="4">
    <source>
        <dbReference type="PROSITE" id="PS51918"/>
    </source>
</evidence>
<keyword evidence="3" id="KW-0411">Iron-sulfur</keyword>
<evidence type="ECO:0000313" key="6">
    <source>
        <dbReference type="Proteomes" id="UP000216035"/>
    </source>
</evidence>
<dbReference type="InterPro" id="IPR006638">
    <property type="entry name" value="Elp3/MiaA/NifB-like_rSAM"/>
</dbReference>
<dbReference type="GO" id="GO:0051536">
    <property type="term" value="F:iron-sulfur cluster binding"/>
    <property type="evidence" value="ECO:0007669"/>
    <property type="project" value="UniProtKB-KW"/>
</dbReference>
<evidence type="ECO:0000256" key="2">
    <source>
        <dbReference type="ARBA" id="ARBA00023004"/>
    </source>
</evidence>
<dbReference type="GO" id="GO:0046872">
    <property type="term" value="F:metal ion binding"/>
    <property type="evidence" value="ECO:0007669"/>
    <property type="project" value="UniProtKB-KW"/>
</dbReference>
<dbReference type="SUPFAM" id="SSF102114">
    <property type="entry name" value="Radical SAM enzymes"/>
    <property type="match status" value="1"/>
</dbReference>
<dbReference type="AlphaFoldDB" id="A0A256ACK4"/>
<dbReference type="EMBL" id="NOXX01000049">
    <property type="protein sequence ID" value="OYQ50945.1"/>
    <property type="molecule type" value="Genomic_DNA"/>
</dbReference>
<dbReference type="CDD" id="cd01335">
    <property type="entry name" value="Radical_SAM"/>
    <property type="match status" value="1"/>
</dbReference>
<accession>A0A256ACK4</accession>
<dbReference type="InterPro" id="IPR058240">
    <property type="entry name" value="rSAM_sf"/>
</dbReference>
<keyword evidence="2" id="KW-0408">Iron</keyword>
<gene>
    <name evidence="5" type="ORF">CHX27_00525</name>
</gene>
<dbReference type="PANTHER" id="PTHR43432">
    <property type="entry name" value="SLR0285 PROTEIN"/>
    <property type="match status" value="1"/>
</dbReference>
<dbReference type="SFLD" id="SFLDS00029">
    <property type="entry name" value="Radical_SAM"/>
    <property type="match status" value="1"/>
</dbReference>
<dbReference type="PROSITE" id="PS51918">
    <property type="entry name" value="RADICAL_SAM"/>
    <property type="match status" value="1"/>
</dbReference>
<dbReference type="OrthoDB" id="9785699at2"/>
<dbReference type="PANTHER" id="PTHR43432:SF3">
    <property type="entry name" value="SLR0285 PROTEIN"/>
    <property type="match status" value="1"/>
</dbReference>
<organism evidence="5 6">
    <name type="scientific">Flavobacterium aurantiibacter</name>
    <dbReference type="NCBI Taxonomy" id="2023067"/>
    <lineage>
        <taxon>Bacteria</taxon>
        <taxon>Pseudomonadati</taxon>
        <taxon>Bacteroidota</taxon>
        <taxon>Flavobacteriia</taxon>
        <taxon>Flavobacteriales</taxon>
        <taxon>Flavobacteriaceae</taxon>
        <taxon>Flavobacterium</taxon>
    </lineage>
</organism>
<evidence type="ECO:0000256" key="1">
    <source>
        <dbReference type="ARBA" id="ARBA00022723"/>
    </source>
</evidence>
<keyword evidence="6" id="KW-1185">Reference proteome</keyword>
<proteinExistence type="predicted"/>
<sequence>MTPDLFSDLENEQNNSRKEKIGQADIQYVQSASILTEAKGFMEAYDYTLNPYSGCSFGCNYCYAAFFARSADERENWGNWLKVKENALQLLMKWRKKPLIDKTIYISSVTDPYQPIEKKLELTRSILKELLKYHKPRLVIQTRSPYVTRDIDLLKQFEIAQVNMTVTTDSEDVRKAFEPLCPSNKSRLKAIQEVTEAGIQTCITMTPLLPIQNAKSFTEELLSTGVKKFIVQPFHAEKGKFVASTREIALEQIKKMNWSNDKYLQVVETFRKELPWLGEGKQGFAPI</sequence>
<dbReference type="Gene3D" id="3.80.30.30">
    <property type="match status" value="1"/>
</dbReference>
<dbReference type="InterPro" id="IPR040086">
    <property type="entry name" value="MJ0683-like"/>
</dbReference>